<accession>A0A914DY43</accession>
<name>A0A914DY43_9BILA</name>
<dbReference type="Proteomes" id="UP000887540">
    <property type="component" value="Unplaced"/>
</dbReference>
<sequence>MLHPKGCFVDEKDLAPGETFNNYETNSYHECYRTDGRIGYRENFCGYLNPCHQFPESEKQKFQPKQGLPLRFVYSKVEEIPLPMDGERPSGIIP</sequence>
<organism evidence="1 2">
    <name type="scientific">Acrobeloides nanus</name>
    <dbReference type="NCBI Taxonomy" id="290746"/>
    <lineage>
        <taxon>Eukaryota</taxon>
        <taxon>Metazoa</taxon>
        <taxon>Ecdysozoa</taxon>
        <taxon>Nematoda</taxon>
        <taxon>Chromadorea</taxon>
        <taxon>Rhabditida</taxon>
        <taxon>Tylenchina</taxon>
        <taxon>Cephalobomorpha</taxon>
        <taxon>Cephaloboidea</taxon>
        <taxon>Cephalobidae</taxon>
        <taxon>Acrobeloides</taxon>
    </lineage>
</organism>
<proteinExistence type="predicted"/>
<reference evidence="2" key="1">
    <citation type="submission" date="2022-11" db="UniProtKB">
        <authorList>
            <consortium name="WormBaseParasite"/>
        </authorList>
    </citation>
    <scope>IDENTIFICATION</scope>
</reference>
<keyword evidence="1" id="KW-1185">Reference proteome</keyword>
<dbReference type="AlphaFoldDB" id="A0A914DY43"/>
<evidence type="ECO:0000313" key="2">
    <source>
        <dbReference type="WBParaSite" id="ACRNAN_scaffold456.g25281.t1"/>
    </source>
</evidence>
<protein>
    <submittedName>
        <fullName evidence="2">Uncharacterized protein</fullName>
    </submittedName>
</protein>
<evidence type="ECO:0000313" key="1">
    <source>
        <dbReference type="Proteomes" id="UP000887540"/>
    </source>
</evidence>
<dbReference type="WBParaSite" id="ACRNAN_scaffold456.g25281.t1">
    <property type="protein sequence ID" value="ACRNAN_scaffold456.g25281.t1"/>
    <property type="gene ID" value="ACRNAN_scaffold456.g25281"/>
</dbReference>